<name>A0AAE1KUU2_PETCI</name>
<dbReference type="EMBL" id="JAWQEG010001065">
    <property type="protein sequence ID" value="KAK3882700.1"/>
    <property type="molecule type" value="Genomic_DNA"/>
</dbReference>
<sequence>MYSLSVCVASSSSSSKQQKDPSAYVPELLVEVVVVVVEETGGGVLQPCLVACLALPSLVCSGVCLLTDGVACCVWCKWLCFLYTCKLCCLVTTYNKWDPQTL</sequence>
<dbReference type="AlphaFoldDB" id="A0AAE1KUU2"/>
<evidence type="ECO:0000313" key="2">
    <source>
        <dbReference type="EMBL" id="KAK3882700.1"/>
    </source>
</evidence>
<evidence type="ECO:0000313" key="3">
    <source>
        <dbReference type="Proteomes" id="UP001286313"/>
    </source>
</evidence>
<keyword evidence="3" id="KW-1185">Reference proteome</keyword>
<protein>
    <submittedName>
        <fullName evidence="2">Uncharacterized protein</fullName>
    </submittedName>
</protein>
<organism evidence="2 3">
    <name type="scientific">Petrolisthes cinctipes</name>
    <name type="common">Flat porcelain crab</name>
    <dbReference type="NCBI Taxonomy" id="88211"/>
    <lineage>
        <taxon>Eukaryota</taxon>
        <taxon>Metazoa</taxon>
        <taxon>Ecdysozoa</taxon>
        <taxon>Arthropoda</taxon>
        <taxon>Crustacea</taxon>
        <taxon>Multicrustacea</taxon>
        <taxon>Malacostraca</taxon>
        <taxon>Eumalacostraca</taxon>
        <taxon>Eucarida</taxon>
        <taxon>Decapoda</taxon>
        <taxon>Pleocyemata</taxon>
        <taxon>Anomura</taxon>
        <taxon>Galatheoidea</taxon>
        <taxon>Porcellanidae</taxon>
        <taxon>Petrolisthes</taxon>
    </lineage>
</organism>
<feature type="region of interest" description="Disordered" evidence="1">
    <location>
        <begin position="1"/>
        <end position="22"/>
    </location>
</feature>
<evidence type="ECO:0000256" key="1">
    <source>
        <dbReference type="SAM" id="MobiDB-lite"/>
    </source>
</evidence>
<proteinExistence type="predicted"/>
<accession>A0AAE1KUU2</accession>
<reference evidence="2" key="1">
    <citation type="submission" date="2023-10" db="EMBL/GenBank/DDBJ databases">
        <title>Genome assemblies of two species of porcelain crab, Petrolisthes cinctipes and Petrolisthes manimaculis (Anomura: Porcellanidae).</title>
        <authorList>
            <person name="Angst P."/>
        </authorList>
    </citation>
    <scope>NUCLEOTIDE SEQUENCE</scope>
    <source>
        <strain evidence="2">PB745_01</strain>
        <tissue evidence="2">Gill</tissue>
    </source>
</reference>
<feature type="compositionally biased region" description="Low complexity" evidence="1">
    <location>
        <begin position="1"/>
        <end position="15"/>
    </location>
</feature>
<comment type="caution">
    <text evidence="2">The sequence shown here is derived from an EMBL/GenBank/DDBJ whole genome shotgun (WGS) entry which is preliminary data.</text>
</comment>
<dbReference type="Proteomes" id="UP001286313">
    <property type="component" value="Unassembled WGS sequence"/>
</dbReference>
<gene>
    <name evidence="2" type="ORF">Pcinc_012947</name>
</gene>